<feature type="compositionally biased region" description="Polar residues" evidence="7">
    <location>
        <begin position="888"/>
        <end position="897"/>
    </location>
</feature>
<feature type="domain" description="Histidine kinase" evidence="9">
    <location>
        <begin position="459"/>
        <end position="713"/>
    </location>
</feature>
<dbReference type="PROSITE" id="PS50110">
    <property type="entry name" value="RESPONSE_REGULATORY"/>
    <property type="match status" value="1"/>
</dbReference>
<evidence type="ECO:0000256" key="2">
    <source>
        <dbReference type="ARBA" id="ARBA00022553"/>
    </source>
</evidence>
<evidence type="ECO:0000256" key="6">
    <source>
        <dbReference type="PROSITE-ProRule" id="PRU00169"/>
    </source>
</evidence>
<proteinExistence type="predicted"/>
<feature type="transmembrane region" description="Helical" evidence="8">
    <location>
        <begin position="1371"/>
        <end position="1394"/>
    </location>
</feature>
<comment type="subcellular location">
    <subcellularLocation>
        <location evidence="1">Membrane</location>
        <topology evidence="1">Multi-pass membrane protein</topology>
    </subcellularLocation>
</comment>
<keyword evidence="13" id="KW-1185">Reference proteome</keyword>
<dbReference type="PANTHER" id="PTHR23507:SF40">
    <property type="entry name" value="TETRACYCLINE-EFFLUX TRANSPORTER"/>
    <property type="match status" value="1"/>
</dbReference>
<feature type="transmembrane region" description="Helical" evidence="8">
    <location>
        <begin position="1309"/>
        <end position="1328"/>
    </location>
</feature>
<feature type="region of interest" description="Disordered" evidence="7">
    <location>
        <begin position="1184"/>
        <end position="1226"/>
    </location>
</feature>
<dbReference type="GO" id="GO:0022857">
    <property type="term" value="F:transmembrane transporter activity"/>
    <property type="evidence" value="ECO:0007669"/>
    <property type="project" value="InterPro"/>
</dbReference>
<dbReference type="InterPro" id="IPR036097">
    <property type="entry name" value="HisK_dim/P_sf"/>
</dbReference>
<keyword evidence="4 8" id="KW-1133">Transmembrane helix</keyword>
<feature type="region of interest" description="Disordered" evidence="7">
    <location>
        <begin position="1127"/>
        <end position="1149"/>
    </location>
</feature>
<dbReference type="Pfam" id="PF07690">
    <property type="entry name" value="MFS_1"/>
    <property type="match status" value="1"/>
</dbReference>
<keyword evidence="5 8" id="KW-0472">Membrane</keyword>
<feature type="transmembrane region" description="Helical" evidence="8">
    <location>
        <begin position="1568"/>
        <end position="1586"/>
    </location>
</feature>
<dbReference type="GeneID" id="62202770"/>
<feature type="transmembrane region" description="Helical" evidence="8">
    <location>
        <begin position="1340"/>
        <end position="1359"/>
    </location>
</feature>
<dbReference type="Gene3D" id="3.40.50.2300">
    <property type="match status" value="1"/>
</dbReference>
<dbReference type="InterPro" id="IPR005467">
    <property type="entry name" value="His_kinase_dom"/>
</dbReference>
<evidence type="ECO:0000256" key="5">
    <source>
        <dbReference type="ARBA" id="ARBA00023136"/>
    </source>
</evidence>
<dbReference type="InterPro" id="IPR011006">
    <property type="entry name" value="CheY-like_superfamily"/>
</dbReference>
<evidence type="ECO:0008006" key="14">
    <source>
        <dbReference type="Google" id="ProtNLM"/>
    </source>
</evidence>
<dbReference type="PANTHER" id="PTHR23507">
    <property type="entry name" value="ZGC:174356"/>
    <property type="match status" value="1"/>
</dbReference>
<feature type="compositionally biased region" description="Basic and acidic residues" evidence="7">
    <location>
        <begin position="915"/>
        <end position="925"/>
    </location>
</feature>
<feature type="transmembrane region" description="Helical" evidence="8">
    <location>
        <begin position="1607"/>
        <end position="1625"/>
    </location>
</feature>
<sequence length="1737" mass="190196">MPLSQLSEQQRAIITDRTRVWQVRRFCQVLPSVVKYVRGSEAGLTGTLSERQGRYIKNEPDGALAAMLRCIIHQTGADLAMVSLLDDHTQYFISGASRDNANDAKVTLEDSTKWYGCESVTHHGGLCERTITRQNQPGNLAIYEELDMAASERTKDLPFVRGDIAKFRHYVGVPLNPYDGPNIGTVFIFSSTPSKEGLSKTHRSYLFETASHIIQHLEQAVEALEGKRLLKFNQGVASLLRMGSSAGLAAESAQEQPLPESRDEQQSLVSNLYNDSALRLYQLSATLLYDAFEFDGVRIQEPGPSGNFVNRNPAWNGSSILAEHLGPRAHKPRSLSHTLTSRLLELFPQGAVFQVLDEKSKIVAATSASDVALVDDPMISTELSRSFPGAVQIVLMPLWDTFHERTTGAVLGFANTQSRVYLGSTDLASISAFCTTIMTQVRRLEAQAMDKIKSDFLGSVSHEMRTPLHGMLSSLELLADIPHNAHQHDLLETARYSGLSLLDTIERVLYFSNISSRPYNLEHTGSNVPSEGLVHPSSLVQHKPAASPRESDTVEAINICEDIIHSESQRLRLKEAVQSEPSMVAIHPPIIVFDTNATWSCRLKAVGSFRVILTNFMNNALKFGESTNCVRVSLNITDDAISVSCTDAGQGIASDFIRHSIFDPFSQENPVTEGTGLGLSIVKQTVTMFDGDVQIESSKNKGSTFTVRLPSTQLLHHPLDSAADYIDTQSSTAELPQLVISLFTPGRWETGDGVRDQRRLGLLLDSLTQGLRRWFRITVIPWQIASMNSQSRLLIALKEDEESAELTYGGTYSDAERLLLYPDMQTALIPHTTPSEKIAAITGPVTISKLQGALAHLFPDVVSSPELRRHSDATSVTAGRQKPLGRGNLNQSSVEINDTSDDPPISSLSDLVLEENPKSDGEESAVHPQSMPAATQSRTPEVQASREPIEARPPEQNIQLQTVQVEQPKLTTPLKALAAEPKLLLVDDNAVNLKVLTMYARKCSKKPATSVGGGQEAICAFKSAMEPNNGEAVQPFDLIFLDLSMPEVSGFDVAREIREMEARLKRDRTYICALTGLVSGKDRNAAYESGVDNYLVRPARLKDLQGVIELWRNSLIELQQCAHGRELNSAPRYPGSPPSTAKTPDATRVGEHKRFEMASTTDAAFVEDIEVEQEFRARVRNLKKANKSGARSPGPDSDNEDAPLLGSSRHNNGRANGDGNDNEEEEWAGDADFRGLPWWKRPSIFWLLPPFLLFTIAFGGIIVPKINLIMDLVCEEYYATLETDPISSPMDPGQDRCQNDAVSSRSSLFLLYASLCSGILSAIISPKIGALSDRYGRKKFMIANTCGALFGEMLTILAAKFPETVHVNWILVGYCLEGISGSFIVGMACAHSYASDCVAPQKRNVAFSYFHACLFGGIAIGPALAGYIINARQKYVGKTEAVLLIFYMALGAHLIFIAFLTFLVPESLSKARQEAAREKRREELERQGPAGDFINQLRSINLFGPLKILWPTGPGTSSAVRWNLLLLAATDTIMFGVAMGAMSVVLVYTRRQFDWHELESGRFTTIVNSSRVFALLVILPILTRIFRGKNGAARLRSSGSDLFDLSVIRAAIFFDMAGFIGYALARKGELFALSGAIAAVGGIGSPTLGAALTKHVPQDQVGQLLGATGLLHAVARVVGPTIFNGIFSATVGTYRQTVFVCLAATFGTAFVCSWFIRPHVYIDEDDKRAAQANGQEA</sequence>
<dbReference type="CDD" id="cd00082">
    <property type="entry name" value="HisKA"/>
    <property type="match status" value="1"/>
</dbReference>
<evidence type="ECO:0000256" key="1">
    <source>
        <dbReference type="ARBA" id="ARBA00004141"/>
    </source>
</evidence>
<dbReference type="InterPro" id="IPR001789">
    <property type="entry name" value="Sig_transdc_resp-reg_receiver"/>
</dbReference>
<dbReference type="Proteomes" id="UP000596902">
    <property type="component" value="Unassembled WGS sequence"/>
</dbReference>
<accession>A0A8H7B5T7</accession>
<dbReference type="InterPro" id="IPR036259">
    <property type="entry name" value="MFS_trans_sf"/>
</dbReference>
<name>A0A8H7B5T7_9PLEO</name>
<feature type="transmembrane region" description="Helical" evidence="8">
    <location>
        <begin position="1664"/>
        <end position="1687"/>
    </location>
</feature>
<dbReference type="Gene3D" id="3.30.565.10">
    <property type="entry name" value="Histidine kinase-like ATPase, C-terminal domain"/>
    <property type="match status" value="1"/>
</dbReference>
<keyword evidence="2 6" id="KW-0597">Phosphoprotein</keyword>
<evidence type="ECO:0000259" key="11">
    <source>
        <dbReference type="PROSITE" id="PS50850"/>
    </source>
</evidence>
<evidence type="ECO:0000259" key="9">
    <source>
        <dbReference type="PROSITE" id="PS50109"/>
    </source>
</evidence>
<feature type="transmembrane region" description="Helical" evidence="8">
    <location>
        <begin position="1631"/>
        <end position="1652"/>
    </location>
</feature>
<evidence type="ECO:0000256" key="8">
    <source>
        <dbReference type="SAM" id="Phobius"/>
    </source>
</evidence>
<dbReference type="InterPro" id="IPR020846">
    <property type="entry name" value="MFS_dom"/>
</dbReference>
<dbReference type="GO" id="GO:0000155">
    <property type="term" value="F:phosphorelay sensor kinase activity"/>
    <property type="evidence" value="ECO:0007669"/>
    <property type="project" value="InterPro"/>
</dbReference>
<reference evidence="12" key="1">
    <citation type="submission" date="2020-01" db="EMBL/GenBank/DDBJ databases">
        <authorList>
            <person name="Feng Z.H.Z."/>
        </authorList>
    </citation>
    <scope>NUCLEOTIDE SEQUENCE</scope>
    <source>
        <strain evidence="12">CBS107.38</strain>
    </source>
</reference>
<feature type="region of interest" description="Disordered" evidence="7">
    <location>
        <begin position="867"/>
        <end position="949"/>
    </location>
</feature>
<dbReference type="SUPFAM" id="SSF55781">
    <property type="entry name" value="GAF domain-like"/>
    <property type="match status" value="1"/>
</dbReference>
<evidence type="ECO:0000256" key="4">
    <source>
        <dbReference type="ARBA" id="ARBA00022989"/>
    </source>
</evidence>
<dbReference type="InterPro" id="IPR005829">
    <property type="entry name" value="Sugar_transporter_CS"/>
</dbReference>
<dbReference type="Pfam" id="PF00512">
    <property type="entry name" value="HisKA"/>
    <property type="match status" value="1"/>
</dbReference>
<dbReference type="CDD" id="cd17546">
    <property type="entry name" value="REC_hyHK_CKI1_RcsC-like"/>
    <property type="match status" value="1"/>
</dbReference>
<dbReference type="PROSITE" id="PS50850">
    <property type="entry name" value="MFS"/>
    <property type="match status" value="1"/>
</dbReference>
<dbReference type="SMART" id="SM00448">
    <property type="entry name" value="REC"/>
    <property type="match status" value="1"/>
</dbReference>
<gene>
    <name evidence="12" type="ORF">GT037_004545</name>
</gene>
<evidence type="ECO:0000256" key="7">
    <source>
        <dbReference type="SAM" id="MobiDB-lite"/>
    </source>
</evidence>
<reference evidence="12" key="2">
    <citation type="submission" date="2020-08" db="EMBL/GenBank/DDBJ databases">
        <title>Draft Genome Sequence of Cumin Blight Pathogen Alternaria burnsii.</title>
        <authorList>
            <person name="Feng Z."/>
        </authorList>
    </citation>
    <scope>NUCLEOTIDE SEQUENCE</scope>
    <source>
        <strain evidence="12">CBS107.38</strain>
    </source>
</reference>
<dbReference type="GO" id="GO:0016020">
    <property type="term" value="C:membrane"/>
    <property type="evidence" value="ECO:0007669"/>
    <property type="project" value="UniProtKB-SubCell"/>
</dbReference>
<dbReference type="PROSITE" id="PS50109">
    <property type="entry name" value="HIS_KIN"/>
    <property type="match status" value="1"/>
</dbReference>
<evidence type="ECO:0000259" key="10">
    <source>
        <dbReference type="PROSITE" id="PS50110"/>
    </source>
</evidence>
<evidence type="ECO:0000313" key="12">
    <source>
        <dbReference type="EMBL" id="KAF7677686.1"/>
    </source>
</evidence>
<dbReference type="InterPro" id="IPR011701">
    <property type="entry name" value="MFS"/>
</dbReference>
<feature type="transmembrane region" description="Helical" evidence="8">
    <location>
        <begin position="1406"/>
        <end position="1429"/>
    </location>
</feature>
<dbReference type="PROSITE" id="PS00216">
    <property type="entry name" value="SUGAR_TRANSPORT_1"/>
    <property type="match status" value="1"/>
</dbReference>
<dbReference type="RefSeq" id="XP_038787864.1">
    <property type="nucleotide sequence ID" value="XM_038929592.1"/>
</dbReference>
<dbReference type="SUPFAM" id="SSF55874">
    <property type="entry name" value="ATPase domain of HSP90 chaperone/DNA topoisomerase II/histidine kinase"/>
    <property type="match status" value="1"/>
</dbReference>
<dbReference type="SUPFAM" id="SSF52172">
    <property type="entry name" value="CheY-like"/>
    <property type="match status" value="1"/>
</dbReference>
<feature type="domain" description="Response regulatory" evidence="10">
    <location>
        <begin position="982"/>
        <end position="1112"/>
    </location>
</feature>
<dbReference type="Gene3D" id="1.20.1250.20">
    <property type="entry name" value="MFS general substrate transporter like domains"/>
    <property type="match status" value="1"/>
</dbReference>
<feature type="domain" description="Major facilitator superfamily (MFS) profile" evidence="11">
    <location>
        <begin position="1252"/>
        <end position="1721"/>
    </location>
</feature>
<dbReference type="InterPro" id="IPR036890">
    <property type="entry name" value="HATPase_C_sf"/>
</dbReference>
<dbReference type="InterPro" id="IPR004358">
    <property type="entry name" value="Sig_transdc_His_kin-like_C"/>
</dbReference>
<dbReference type="Pfam" id="PF02518">
    <property type="entry name" value="HATPase_c"/>
    <property type="match status" value="1"/>
</dbReference>
<dbReference type="EMBL" id="JAAABM010000005">
    <property type="protein sequence ID" value="KAF7677686.1"/>
    <property type="molecule type" value="Genomic_DNA"/>
</dbReference>
<dbReference type="SUPFAM" id="SSF103473">
    <property type="entry name" value="MFS general substrate transporter"/>
    <property type="match status" value="1"/>
</dbReference>
<feature type="compositionally biased region" description="Polar residues" evidence="7">
    <location>
        <begin position="932"/>
        <end position="942"/>
    </location>
</feature>
<feature type="transmembrane region" description="Helical" evidence="8">
    <location>
        <begin position="1441"/>
        <end position="1464"/>
    </location>
</feature>
<feature type="modified residue" description="4-aspartylphosphate" evidence="6">
    <location>
        <position position="1042"/>
    </location>
</feature>
<comment type="caution">
    <text evidence="12">The sequence shown here is derived from an EMBL/GenBank/DDBJ whole genome shotgun (WGS) entry which is preliminary data.</text>
</comment>
<dbReference type="Gene3D" id="1.10.287.130">
    <property type="match status" value="1"/>
</dbReference>
<protein>
    <recommendedName>
        <fullName evidence="14">Major facilitator superfamily (MFS) profile domain-containing protein</fullName>
    </recommendedName>
</protein>
<dbReference type="PRINTS" id="PR00344">
    <property type="entry name" value="BCTRLSENSOR"/>
</dbReference>
<keyword evidence="3 8" id="KW-0812">Transmembrane</keyword>
<feature type="compositionally biased region" description="Low complexity" evidence="7">
    <location>
        <begin position="902"/>
        <end position="911"/>
    </location>
</feature>
<dbReference type="InterPro" id="IPR003594">
    <property type="entry name" value="HATPase_dom"/>
</dbReference>
<dbReference type="SMART" id="SM00387">
    <property type="entry name" value="HATPase_c"/>
    <property type="match status" value="1"/>
</dbReference>
<dbReference type="SMART" id="SM00388">
    <property type="entry name" value="HisKA"/>
    <property type="match status" value="1"/>
</dbReference>
<dbReference type="SUPFAM" id="SSF47384">
    <property type="entry name" value="Homodimeric domain of signal transducing histidine kinase"/>
    <property type="match status" value="1"/>
</dbReference>
<organism evidence="12 13">
    <name type="scientific">Alternaria burnsii</name>
    <dbReference type="NCBI Taxonomy" id="1187904"/>
    <lineage>
        <taxon>Eukaryota</taxon>
        <taxon>Fungi</taxon>
        <taxon>Dikarya</taxon>
        <taxon>Ascomycota</taxon>
        <taxon>Pezizomycotina</taxon>
        <taxon>Dothideomycetes</taxon>
        <taxon>Pleosporomycetidae</taxon>
        <taxon>Pleosporales</taxon>
        <taxon>Pleosporineae</taxon>
        <taxon>Pleosporaceae</taxon>
        <taxon>Alternaria</taxon>
        <taxon>Alternaria sect. Alternaria</taxon>
    </lineage>
</organism>
<feature type="transmembrane region" description="Helical" evidence="8">
    <location>
        <begin position="1244"/>
        <end position="1263"/>
    </location>
</feature>
<feature type="transmembrane region" description="Helical" evidence="8">
    <location>
        <begin position="1524"/>
        <end position="1548"/>
    </location>
</feature>
<feature type="transmembrane region" description="Helical" evidence="8">
    <location>
        <begin position="1693"/>
        <end position="1716"/>
    </location>
</feature>
<evidence type="ECO:0000313" key="13">
    <source>
        <dbReference type="Proteomes" id="UP000596902"/>
    </source>
</evidence>
<dbReference type="InterPro" id="IPR003661">
    <property type="entry name" value="HisK_dim/P_dom"/>
</dbReference>
<dbReference type="Pfam" id="PF00072">
    <property type="entry name" value="Response_reg"/>
    <property type="match status" value="1"/>
</dbReference>
<evidence type="ECO:0000256" key="3">
    <source>
        <dbReference type="ARBA" id="ARBA00022692"/>
    </source>
</evidence>